<dbReference type="InterPro" id="IPR000531">
    <property type="entry name" value="Beta-barrel_TonB"/>
</dbReference>
<keyword evidence="7 8" id="KW-0998">Cell outer membrane</keyword>
<dbReference type="InterPro" id="IPR037066">
    <property type="entry name" value="Plug_dom_sf"/>
</dbReference>
<evidence type="ECO:0000256" key="5">
    <source>
        <dbReference type="ARBA" id="ARBA00023077"/>
    </source>
</evidence>
<feature type="compositionally biased region" description="Low complexity" evidence="10">
    <location>
        <begin position="48"/>
        <end position="62"/>
    </location>
</feature>
<evidence type="ECO:0000256" key="7">
    <source>
        <dbReference type="ARBA" id="ARBA00023237"/>
    </source>
</evidence>
<evidence type="ECO:0000256" key="9">
    <source>
        <dbReference type="RuleBase" id="RU003357"/>
    </source>
</evidence>
<dbReference type="InterPro" id="IPR039426">
    <property type="entry name" value="TonB-dep_rcpt-like"/>
</dbReference>
<proteinExistence type="inferred from homology"/>
<dbReference type="Pfam" id="PF00593">
    <property type="entry name" value="TonB_dep_Rec_b-barrel"/>
    <property type="match status" value="1"/>
</dbReference>
<dbReference type="Pfam" id="PF07715">
    <property type="entry name" value="Plug"/>
    <property type="match status" value="1"/>
</dbReference>
<dbReference type="RefSeq" id="WP_313915447.1">
    <property type="nucleotide sequence ID" value="NZ_CP135076.1"/>
</dbReference>
<evidence type="ECO:0000256" key="1">
    <source>
        <dbReference type="ARBA" id="ARBA00004571"/>
    </source>
</evidence>
<name>A0ABZ0B8I1_9SPHN</name>
<feature type="domain" description="TonB-dependent receptor plug" evidence="13">
    <location>
        <begin position="84"/>
        <end position="186"/>
    </location>
</feature>
<keyword evidence="15" id="KW-1185">Reference proteome</keyword>
<evidence type="ECO:0000259" key="13">
    <source>
        <dbReference type="Pfam" id="PF07715"/>
    </source>
</evidence>
<evidence type="ECO:0000256" key="10">
    <source>
        <dbReference type="SAM" id="MobiDB-lite"/>
    </source>
</evidence>
<evidence type="ECO:0000256" key="6">
    <source>
        <dbReference type="ARBA" id="ARBA00023136"/>
    </source>
</evidence>
<dbReference type="InterPro" id="IPR012910">
    <property type="entry name" value="Plug_dom"/>
</dbReference>
<gene>
    <name evidence="14" type="ORF">RPR59_00170</name>
</gene>
<keyword evidence="2 8" id="KW-0813">Transport</keyword>
<evidence type="ECO:0000256" key="4">
    <source>
        <dbReference type="ARBA" id="ARBA00022692"/>
    </source>
</evidence>
<keyword evidence="11" id="KW-0732">Signal</keyword>
<evidence type="ECO:0000256" key="8">
    <source>
        <dbReference type="PROSITE-ProRule" id="PRU01360"/>
    </source>
</evidence>
<reference evidence="14 15" key="1">
    <citation type="submission" date="2023-09" db="EMBL/GenBank/DDBJ databases">
        <authorList>
            <person name="Rey-Velasco X."/>
        </authorList>
    </citation>
    <scope>NUCLEOTIDE SEQUENCE [LARGE SCALE GENOMIC DNA]</scope>
    <source>
        <strain evidence="14 15">W311</strain>
    </source>
</reference>
<feature type="domain" description="TonB-dependent receptor-like beta-barrel" evidence="12">
    <location>
        <begin position="437"/>
        <end position="917"/>
    </location>
</feature>
<protein>
    <submittedName>
        <fullName evidence="14">TonB-dependent receptor</fullName>
    </submittedName>
</protein>
<dbReference type="Proteomes" id="UP001302249">
    <property type="component" value="Chromosome"/>
</dbReference>
<accession>A0ABZ0B8I1</accession>
<dbReference type="Gene3D" id="2.40.170.20">
    <property type="entry name" value="TonB-dependent receptor, beta-barrel domain"/>
    <property type="match status" value="1"/>
</dbReference>
<evidence type="ECO:0000313" key="15">
    <source>
        <dbReference type="Proteomes" id="UP001302249"/>
    </source>
</evidence>
<evidence type="ECO:0000313" key="14">
    <source>
        <dbReference type="EMBL" id="WNO53721.1"/>
    </source>
</evidence>
<dbReference type="InterPro" id="IPR010104">
    <property type="entry name" value="TonB_rcpt_bac"/>
</dbReference>
<dbReference type="NCBIfam" id="TIGR01782">
    <property type="entry name" value="TonB-Xanth-Caul"/>
    <property type="match status" value="1"/>
</dbReference>
<evidence type="ECO:0000256" key="11">
    <source>
        <dbReference type="SAM" id="SignalP"/>
    </source>
</evidence>
<sequence length="950" mass="104704">MSKSRQTTAFSRQRRLCAGLMASAAALLLLPHFAQAQDARSDDDRPPASDNGEQQGVSSAAGQGAGDIVVTGIRATQRNSIEVKRNANVIVDAIVSDEIGATPDQSVGETLERIVGVTADRFKGSASEISIRGLGPFLGFSTLNGREVTSGSGDRSVSFQQFPSELVNGVLVYKSQNASLVEGGTSGIIDLRTLRPLDYGHRRLQAEIRGTYEAYDDKIKGRNGLGYRGSVSYTDQFKLGDGDFGISIGYERADESAPEDFYTESSTSRPCNTIGGGTDRCSYDPESGNPYYFVQNSYLFRQMNNNLTRDAVIGSVQYMPRPELDINLDAQFSRRGWTENRSDLVVAEGRRGITPIDRADNGALNAFSGQSRLESQTRIRDRDEDYYGGGASVEWTDDAAKIGVDVSYSQTKRDQVDRQTRLRTSETSGYDHGRIPYTLDKRSGEPVLTLDPGFDVNDHDLYDDASYARRRAEYRNDKIFAVRLDGTAFVADSFIRSFQGGLRYSDHRRVADLDNANDVSSVDDALIAEGNSQCRINFREKDFMGDSSSNIHSWAEFDPLCTYTTFAGSEDLGPATDPRSTSDINVTEKIMAGYAMANFGTSDDRLGGNVGVRIVNTTVRSVGYRGAFDATLVNGSYMLTPTGGFDTVIRKNNFTNVLPSLNVKYLAAQNFLVRGAIYRAISRPNIEDMGAGRDFSLENSDTNETIADAVAGVQGGNPQLEPLKSWNGDLSFEYYPNQTNLISLALFYKQLQAGVISADAYSNMETFTINGQPVTVPVAQQTNDDSKSDLWGLEINVSQEFTFLPSPFDGFGVTAGYTYADTDFEYEDPSAVDPDYPLRLFTDPASIIGLSHHTFSGQLYYEKGPASLRLLYKYRSDYLKPYQLTANRYATPYNSLDFSAQFKLTDNLRLRFDASNLLNEPQILSRPVPGAVSEVSYYGRRYNLGLKLRL</sequence>
<dbReference type="PANTHER" id="PTHR40980:SF3">
    <property type="entry name" value="TONB-DEPENDENT RECEPTOR-LIKE BETA-BARREL DOMAIN-CONTAINING PROTEIN"/>
    <property type="match status" value="1"/>
</dbReference>
<keyword evidence="6 8" id="KW-0472">Membrane</keyword>
<evidence type="ECO:0000256" key="2">
    <source>
        <dbReference type="ARBA" id="ARBA00022448"/>
    </source>
</evidence>
<dbReference type="PANTHER" id="PTHR40980">
    <property type="entry name" value="PLUG DOMAIN-CONTAINING PROTEIN"/>
    <property type="match status" value="1"/>
</dbReference>
<feature type="region of interest" description="Disordered" evidence="10">
    <location>
        <begin position="413"/>
        <end position="433"/>
    </location>
</feature>
<organism evidence="14 15">
    <name type="scientific">Stakelama saccharophila</name>
    <dbReference type="NCBI Taxonomy" id="3075605"/>
    <lineage>
        <taxon>Bacteria</taxon>
        <taxon>Pseudomonadati</taxon>
        <taxon>Pseudomonadota</taxon>
        <taxon>Alphaproteobacteria</taxon>
        <taxon>Sphingomonadales</taxon>
        <taxon>Sphingomonadaceae</taxon>
        <taxon>Stakelama</taxon>
    </lineage>
</organism>
<keyword evidence="5 9" id="KW-0798">TonB box</keyword>
<keyword evidence="3 8" id="KW-1134">Transmembrane beta strand</keyword>
<evidence type="ECO:0000256" key="3">
    <source>
        <dbReference type="ARBA" id="ARBA00022452"/>
    </source>
</evidence>
<dbReference type="EMBL" id="CP135076">
    <property type="protein sequence ID" value="WNO53721.1"/>
    <property type="molecule type" value="Genomic_DNA"/>
</dbReference>
<feature type="signal peptide" evidence="11">
    <location>
        <begin position="1"/>
        <end position="36"/>
    </location>
</feature>
<dbReference type="InterPro" id="IPR036942">
    <property type="entry name" value="Beta-barrel_TonB_sf"/>
</dbReference>
<dbReference type="Gene3D" id="2.170.130.10">
    <property type="entry name" value="TonB-dependent receptor, plug domain"/>
    <property type="match status" value="1"/>
</dbReference>
<keyword evidence="14" id="KW-0675">Receptor</keyword>
<feature type="region of interest" description="Disordered" evidence="10">
    <location>
        <begin position="37"/>
        <end position="62"/>
    </location>
</feature>
<comment type="subcellular location">
    <subcellularLocation>
        <location evidence="1 8">Cell outer membrane</location>
        <topology evidence="1 8">Multi-pass membrane protein</topology>
    </subcellularLocation>
</comment>
<feature type="chain" id="PRO_5047235253" evidence="11">
    <location>
        <begin position="37"/>
        <end position="950"/>
    </location>
</feature>
<dbReference type="PROSITE" id="PS52016">
    <property type="entry name" value="TONB_DEPENDENT_REC_3"/>
    <property type="match status" value="1"/>
</dbReference>
<comment type="similarity">
    <text evidence="8 9">Belongs to the TonB-dependent receptor family.</text>
</comment>
<dbReference type="SUPFAM" id="SSF56935">
    <property type="entry name" value="Porins"/>
    <property type="match status" value="1"/>
</dbReference>
<keyword evidence="4 8" id="KW-0812">Transmembrane</keyword>
<evidence type="ECO:0000259" key="12">
    <source>
        <dbReference type="Pfam" id="PF00593"/>
    </source>
</evidence>